<dbReference type="Pfam" id="PF08240">
    <property type="entry name" value="ADH_N"/>
    <property type="match status" value="1"/>
</dbReference>
<dbReference type="GO" id="GO:0008270">
    <property type="term" value="F:zinc ion binding"/>
    <property type="evidence" value="ECO:0007669"/>
    <property type="project" value="InterPro"/>
</dbReference>
<dbReference type="FunFam" id="3.90.180.10:FF:000004">
    <property type="entry name" value="probable cinnamyl alcohol dehydrogenase"/>
    <property type="match status" value="1"/>
</dbReference>
<evidence type="ECO:0000256" key="5">
    <source>
        <dbReference type="ARBA" id="ARBA00022723"/>
    </source>
</evidence>
<dbReference type="InterPro" id="IPR013154">
    <property type="entry name" value="ADH-like_N"/>
</dbReference>
<dbReference type="Gene3D" id="3.40.50.720">
    <property type="entry name" value="NAD(P)-binding Rossmann-like Domain"/>
    <property type="match status" value="1"/>
</dbReference>
<reference evidence="16" key="1">
    <citation type="submission" date="2015-12" db="EMBL/GenBank/DDBJ databases">
        <title>Cinnamyl alcohol dehydrogenase.</title>
        <authorList>
            <person name="Gao Z."/>
            <person name="Sun H."/>
            <person name="Li L."/>
            <person name="Zhao H."/>
        </authorList>
    </citation>
    <scope>NUCLEOTIDE SEQUENCE</scope>
</reference>
<dbReference type="AlphaFoldDB" id="A0A2H4FBN0"/>
<dbReference type="GO" id="GO:0009809">
    <property type="term" value="P:lignin biosynthetic process"/>
    <property type="evidence" value="ECO:0007669"/>
    <property type="project" value="UniProtKB-KW"/>
</dbReference>
<dbReference type="EC" id="1.1.1.195" evidence="4"/>
<dbReference type="Pfam" id="PF00107">
    <property type="entry name" value="ADH_zinc_N"/>
    <property type="match status" value="1"/>
</dbReference>
<comment type="catalytic activity">
    <reaction evidence="9">
        <text>(E)-4-coumaroyl alcohol + NADP(+) = (E)-4-coumaraldehyde + NADPH + H(+)</text>
        <dbReference type="Rhea" id="RHEA:45724"/>
        <dbReference type="ChEBI" id="CHEBI:15378"/>
        <dbReference type="ChEBI" id="CHEBI:28353"/>
        <dbReference type="ChEBI" id="CHEBI:57783"/>
        <dbReference type="ChEBI" id="CHEBI:58349"/>
        <dbReference type="ChEBI" id="CHEBI:64555"/>
        <dbReference type="EC" id="1.1.1.195"/>
    </reaction>
    <physiologicalReaction direction="right-to-left" evidence="9">
        <dbReference type="Rhea" id="RHEA:45726"/>
    </physiologicalReaction>
</comment>
<keyword evidence="5 14" id="KW-0479">Metal-binding</keyword>
<dbReference type="InterPro" id="IPR047109">
    <property type="entry name" value="CAD-like"/>
</dbReference>
<dbReference type="SMART" id="SM00829">
    <property type="entry name" value="PKS_ER"/>
    <property type="match status" value="1"/>
</dbReference>
<dbReference type="CDD" id="cd05283">
    <property type="entry name" value="CAD1"/>
    <property type="match status" value="1"/>
</dbReference>
<dbReference type="GO" id="GO:0045551">
    <property type="term" value="F:cinnamyl-alcohol dehydrogenase activity"/>
    <property type="evidence" value="ECO:0007669"/>
    <property type="project" value="UniProtKB-EC"/>
</dbReference>
<gene>
    <name evidence="16" type="primary">CAD1</name>
</gene>
<comment type="similarity">
    <text evidence="14">Belongs to the zinc-containing alcohol dehydrogenase family.</text>
</comment>
<evidence type="ECO:0000256" key="9">
    <source>
        <dbReference type="ARBA" id="ARBA00047329"/>
    </source>
</evidence>
<dbReference type="PROSITE" id="PS00059">
    <property type="entry name" value="ADH_ZINC"/>
    <property type="match status" value="1"/>
</dbReference>
<dbReference type="Gene3D" id="3.90.180.10">
    <property type="entry name" value="Medium-chain alcohol dehydrogenases, catalytic domain"/>
    <property type="match status" value="1"/>
</dbReference>
<evidence type="ECO:0000256" key="10">
    <source>
        <dbReference type="ARBA" id="ARBA00048379"/>
    </source>
</evidence>
<dbReference type="SUPFAM" id="SSF50129">
    <property type="entry name" value="GroES-like"/>
    <property type="match status" value="1"/>
</dbReference>
<dbReference type="EMBL" id="KU363035">
    <property type="protein sequence ID" value="AOS51475.1"/>
    <property type="molecule type" value="mRNA"/>
</dbReference>
<dbReference type="InterPro" id="IPR020843">
    <property type="entry name" value="ER"/>
</dbReference>
<evidence type="ECO:0000256" key="1">
    <source>
        <dbReference type="ARBA" id="ARBA00001947"/>
    </source>
</evidence>
<comment type="catalytic activity">
    <reaction evidence="10">
        <text>(E)-sinapyl alcohol + NADP(+) = (E)-sinapaldehyde + NADPH + H(+)</text>
        <dbReference type="Rhea" id="RHEA:45704"/>
        <dbReference type="ChEBI" id="CHEBI:15378"/>
        <dbReference type="ChEBI" id="CHEBI:27949"/>
        <dbReference type="ChEBI" id="CHEBI:57783"/>
        <dbReference type="ChEBI" id="CHEBI:58349"/>
        <dbReference type="ChEBI" id="CHEBI:64557"/>
        <dbReference type="EC" id="1.1.1.195"/>
    </reaction>
    <physiologicalReaction direction="right-to-left" evidence="10">
        <dbReference type="Rhea" id="RHEA:45706"/>
    </physiologicalReaction>
</comment>
<evidence type="ECO:0000259" key="15">
    <source>
        <dbReference type="SMART" id="SM00829"/>
    </source>
</evidence>
<evidence type="ECO:0000256" key="12">
    <source>
        <dbReference type="ARBA" id="ARBA00049311"/>
    </source>
</evidence>
<keyword evidence="8" id="KW-0560">Oxidoreductase</keyword>
<name>A0A2H4FBN0_9LILI</name>
<feature type="domain" description="Enoyl reductase (ER)" evidence="15">
    <location>
        <begin position="17"/>
        <end position="345"/>
    </location>
</feature>
<organism evidence="16">
    <name type="scientific">Calamus jenkinsianus</name>
    <dbReference type="NCBI Taxonomy" id="1510057"/>
    <lineage>
        <taxon>Eukaryota</taxon>
        <taxon>Viridiplantae</taxon>
        <taxon>Streptophyta</taxon>
        <taxon>Embryophyta</taxon>
        <taxon>Tracheophyta</taxon>
        <taxon>Spermatophyta</taxon>
        <taxon>Magnoliopsida</taxon>
        <taxon>Liliopsida</taxon>
        <taxon>Arecaceae</taxon>
        <taxon>Calamoideae</taxon>
        <taxon>Calameae</taxon>
        <taxon>Calaminae</taxon>
        <taxon>Calamus</taxon>
    </lineage>
</organism>
<evidence type="ECO:0000256" key="8">
    <source>
        <dbReference type="ARBA" id="ARBA00023002"/>
    </source>
</evidence>
<protein>
    <recommendedName>
        <fullName evidence="4">cinnamyl-alcohol dehydrogenase</fullName>
        <ecNumber evidence="4">1.1.1.195</ecNumber>
    </recommendedName>
</protein>
<dbReference type="InterPro" id="IPR013149">
    <property type="entry name" value="ADH-like_C"/>
</dbReference>
<dbReference type="InterPro" id="IPR002328">
    <property type="entry name" value="ADH_Zn_CS"/>
</dbReference>
<dbReference type="InterPro" id="IPR011032">
    <property type="entry name" value="GroES-like_sf"/>
</dbReference>
<proteinExistence type="evidence at transcript level"/>
<comment type="catalytic activity">
    <reaction evidence="12">
        <text>(E)-coniferol + NADP(+) = (E)-coniferaldehyde + NADPH + H(+)</text>
        <dbReference type="Rhea" id="RHEA:22444"/>
        <dbReference type="ChEBI" id="CHEBI:15378"/>
        <dbReference type="ChEBI" id="CHEBI:16547"/>
        <dbReference type="ChEBI" id="CHEBI:17745"/>
        <dbReference type="ChEBI" id="CHEBI:57783"/>
        <dbReference type="ChEBI" id="CHEBI:58349"/>
        <dbReference type="EC" id="1.1.1.195"/>
    </reaction>
    <physiologicalReaction direction="right-to-left" evidence="12">
        <dbReference type="Rhea" id="RHEA:22446"/>
    </physiologicalReaction>
</comment>
<comment type="catalytic activity">
    <reaction evidence="11">
        <text>(E)-caffeyl alcohol + NADP(+) = (E)-caffeyl aldehyde + NADPH + H(+)</text>
        <dbReference type="Rhea" id="RHEA:45728"/>
        <dbReference type="ChEBI" id="CHEBI:15378"/>
        <dbReference type="ChEBI" id="CHEBI:28323"/>
        <dbReference type="ChEBI" id="CHEBI:31334"/>
        <dbReference type="ChEBI" id="CHEBI:57783"/>
        <dbReference type="ChEBI" id="CHEBI:58349"/>
    </reaction>
    <physiologicalReaction direction="right-to-left" evidence="11">
        <dbReference type="Rhea" id="RHEA:45730"/>
    </physiologicalReaction>
</comment>
<comment type="pathway">
    <text evidence="2">Aromatic compound metabolism; phenylpropanoid biosynthesis.</text>
</comment>
<evidence type="ECO:0000313" key="16">
    <source>
        <dbReference type="EMBL" id="AOS51475.1"/>
    </source>
</evidence>
<comment type="catalytic activity">
    <reaction evidence="13">
        <text>(E)-cinnamyl alcohol + NADP(+) = (E)-cinnamaldehyde + NADPH + H(+)</text>
        <dbReference type="Rhea" id="RHEA:10392"/>
        <dbReference type="ChEBI" id="CHEBI:15378"/>
        <dbReference type="ChEBI" id="CHEBI:16731"/>
        <dbReference type="ChEBI" id="CHEBI:33227"/>
        <dbReference type="ChEBI" id="CHEBI:57783"/>
        <dbReference type="ChEBI" id="CHEBI:58349"/>
        <dbReference type="EC" id="1.1.1.195"/>
    </reaction>
    <physiologicalReaction direction="right-to-left" evidence="13">
        <dbReference type="Rhea" id="RHEA:10394"/>
    </physiologicalReaction>
</comment>
<evidence type="ECO:0000256" key="14">
    <source>
        <dbReference type="RuleBase" id="RU361277"/>
    </source>
</evidence>
<dbReference type="FunFam" id="3.40.50.720:FF:000022">
    <property type="entry name" value="Cinnamyl alcohol dehydrogenase"/>
    <property type="match status" value="1"/>
</dbReference>
<evidence type="ECO:0000256" key="7">
    <source>
        <dbReference type="ARBA" id="ARBA00022833"/>
    </source>
</evidence>
<keyword evidence="7 14" id="KW-0862">Zinc</keyword>
<evidence type="ECO:0000256" key="4">
    <source>
        <dbReference type="ARBA" id="ARBA00013171"/>
    </source>
</evidence>
<dbReference type="InterPro" id="IPR036291">
    <property type="entry name" value="NAD(P)-bd_dom_sf"/>
</dbReference>
<evidence type="ECO:0000256" key="13">
    <source>
        <dbReference type="ARBA" id="ARBA00049332"/>
    </source>
</evidence>
<dbReference type="PANTHER" id="PTHR42683">
    <property type="entry name" value="ALDEHYDE REDUCTASE"/>
    <property type="match status" value="1"/>
</dbReference>
<sequence length="354" mass="38156">MEQSNIAFGLAANDAIGVLSPFSFSLRPKGDNDIVLKILYCGICHTDLSVIKNEWRNAKYPVVPGHEIVGVVTEVGSNVQKFKVGDNVGVGYYIGSCLSCDDCRQDSEHYCPNLVGTFNSSYPDGTKTYGGFSDKFVVNEHFALRIPHKLPLEKVGPLMCAGITVYTPLKEHGLDQPGKHLGVAGLGGLGHLAVKFGKAFGLKVTVISTSPSKEKEATERLGADSFIVSQDPEQMKAATGTMDGILDTVSANHSLMALIPLLKTRGKIITLGGMAKPAEIFLYSLMQRGKTVAGSIVGGVKGTQEMLYFAEEHNITPDVEIVGMNEANIAMERLQKSDVRYRFVIDVANTIRSG</sequence>
<evidence type="ECO:0000256" key="3">
    <source>
        <dbReference type="ARBA" id="ARBA00011738"/>
    </source>
</evidence>
<dbReference type="SUPFAM" id="SSF51735">
    <property type="entry name" value="NAD(P)-binding Rossmann-fold domains"/>
    <property type="match status" value="1"/>
</dbReference>
<accession>A0A2H4FBN0</accession>
<evidence type="ECO:0000256" key="11">
    <source>
        <dbReference type="ARBA" id="ARBA00049226"/>
    </source>
</evidence>
<evidence type="ECO:0000256" key="6">
    <source>
        <dbReference type="ARBA" id="ARBA00022733"/>
    </source>
</evidence>
<comment type="subunit">
    <text evidence="3">Homodimer.</text>
</comment>
<evidence type="ECO:0000256" key="2">
    <source>
        <dbReference type="ARBA" id="ARBA00004928"/>
    </source>
</evidence>
<keyword evidence="6" id="KW-0438">Lignin biosynthesis</keyword>
<comment type="cofactor">
    <cofactor evidence="1 14">
        <name>Zn(2+)</name>
        <dbReference type="ChEBI" id="CHEBI:29105"/>
    </cofactor>
</comment>